<dbReference type="Proteomes" id="UP001141327">
    <property type="component" value="Unassembled WGS sequence"/>
</dbReference>
<comment type="catalytic activity">
    <reaction evidence="13">
        <text>pyruvate + ATP = phosphoenolpyruvate + ADP + H(+)</text>
        <dbReference type="Rhea" id="RHEA:18157"/>
        <dbReference type="ChEBI" id="CHEBI:15361"/>
        <dbReference type="ChEBI" id="CHEBI:15378"/>
        <dbReference type="ChEBI" id="CHEBI:30616"/>
        <dbReference type="ChEBI" id="CHEBI:58702"/>
        <dbReference type="ChEBI" id="CHEBI:456216"/>
        <dbReference type="EC" id="2.7.1.40"/>
    </reaction>
</comment>
<gene>
    <name evidence="17" type="ORF">PAPYR_3216</name>
</gene>
<evidence type="ECO:0000256" key="5">
    <source>
        <dbReference type="ARBA" id="ARBA00022679"/>
    </source>
</evidence>
<dbReference type="PROSITE" id="PS00110">
    <property type="entry name" value="PYRUVATE_KINASE"/>
    <property type="match status" value="1"/>
</dbReference>
<evidence type="ECO:0000256" key="4">
    <source>
        <dbReference type="ARBA" id="ARBA00012142"/>
    </source>
</evidence>
<evidence type="ECO:0000256" key="9">
    <source>
        <dbReference type="ARBA" id="ARBA00022840"/>
    </source>
</evidence>
<evidence type="ECO:0000256" key="8">
    <source>
        <dbReference type="ARBA" id="ARBA00022777"/>
    </source>
</evidence>
<evidence type="ECO:0000259" key="15">
    <source>
        <dbReference type="Pfam" id="PF00224"/>
    </source>
</evidence>
<evidence type="ECO:0000256" key="12">
    <source>
        <dbReference type="ARBA" id="ARBA00023317"/>
    </source>
</evidence>
<dbReference type="GO" id="GO:0016301">
    <property type="term" value="F:kinase activity"/>
    <property type="evidence" value="ECO:0007669"/>
    <property type="project" value="UniProtKB-KW"/>
</dbReference>
<dbReference type="InterPro" id="IPR018209">
    <property type="entry name" value="Pyrv_Knase_AS"/>
</dbReference>
<dbReference type="EC" id="2.7.1.40" evidence="4 13"/>
<dbReference type="NCBIfam" id="NF004491">
    <property type="entry name" value="PRK05826.1"/>
    <property type="match status" value="1"/>
</dbReference>
<keyword evidence="7" id="KW-0547">Nucleotide-binding</keyword>
<evidence type="ECO:0000256" key="7">
    <source>
        <dbReference type="ARBA" id="ARBA00022741"/>
    </source>
</evidence>
<dbReference type="Gene3D" id="3.40.1380.20">
    <property type="entry name" value="Pyruvate kinase, C-terminal domain"/>
    <property type="match status" value="1"/>
</dbReference>
<keyword evidence="8 13" id="KW-0418">Kinase</keyword>
<dbReference type="PRINTS" id="PR01050">
    <property type="entry name" value="PYRUVTKNASE"/>
</dbReference>
<dbReference type="Pfam" id="PF00224">
    <property type="entry name" value="PK"/>
    <property type="match status" value="1"/>
</dbReference>
<keyword evidence="10 13" id="KW-0460">Magnesium</keyword>
<keyword evidence="18" id="KW-1185">Reference proteome</keyword>
<feature type="domain" description="Pyruvate kinase barrel" evidence="15">
    <location>
        <begin position="5"/>
        <end position="331"/>
    </location>
</feature>
<dbReference type="GO" id="GO:0004743">
    <property type="term" value="F:pyruvate kinase activity"/>
    <property type="evidence" value="ECO:0007669"/>
    <property type="project" value="UniProtKB-EC"/>
</dbReference>
<proteinExistence type="inferred from homology"/>
<dbReference type="NCBIfam" id="NF004978">
    <property type="entry name" value="PRK06354.1"/>
    <property type="match status" value="1"/>
</dbReference>
<evidence type="ECO:0000256" key="3">
    <source>
        <dbReference type="ARBA" id="ARBA00008663"/>
    </source>
</evidence>
<evidence type="ECO:0000256" key="6">
    <source>
        <dbReference type="ARBA" id="ARBA00022723"/>
    </source>
</evidence>
<keyword evidence="11 13" id="KW-0324">Glycolysis</keyword>
<dbReference type="SUPFAM" id="SSF52935">
    <property type="entry name" value="PK C-terminal domain-like"/>
    <property type="match status" value="1"/>
</dbReference>
<feature type="compositionally biased region" description="Low complexity" evidence="14">
    <location>
        <begin position="621"/>
        <end position="634"/>
    </location>
</feature>
<dbReference type="InterPro" id="IPR015806">
    <property type="entry name" value="Pyrv_Knase_insert_dom_sf"/>
</dbReference>
<comment type="cofactor">
    <cofactor evidence="1">
        <name>K(+)</name>
        <dbReference type="ChEBI" id="CHEBI:29103"/>
    </cofactor>
</comment>
<organism evidence="17 18">
    <name type="scientific">Paratrimastix pyriformis</name>
    <dbReference type="NCBI Taxonomy" id="342808"/>
    <lineage>
        <taxon>Eukaryota</taxon>
        <taxon>Metamonada</taxon>
        <taxon>Preaxostyla</taxon>
        <taxon>Paratrimastigidae</taxon>
        <taxon>Paratrimastix</taxon>
    </lineage>
</organism>
<accession>A0ABQ8UQ29</accession>
<keyword evidence="9" id="KW-0067">ATP-binding</keyword>
<keyword evidence="6" id="KW-0479">Metal-binding</keyword>
<dbReference type="SUPFAM" id="SSF51621">
    <property type="entry name" value="Phosphoenolpyruvate/pyruvate domain"/>
    <property type="match status" value="1"/>
</dbReference>
<feature type="domain" description="Pyruvate kinase C-terminal" evidence="16">
    <location>
        <begin position="378"/>
        <end position="486"/>
    </location>
</feature>
<dbReference type="InterPro" id="IPR001697">
    <property type="entry name" value="Pyr_Knase"/>
</dbReference>
<evidence type="ECO:0000256" key="11">
    <source>
        <dbReference type="ARBA" id="ARBA00023152"/>
    </source>
</evidence>
<feature type="compositionally biased region" description="Acidic residues" evidence="14">
    <location>
        <begin position="608"/>
        <end position="620"/>
    </location>
</feature>
<dbReference type="InterPro" id="IPR040442">
    <property type="entry name" value="Pyrv_kinase-like_dom_sf"/>
</dbReference>
<evidence type="ECO:0000256" key="1">
    <source>
        <dbReference type="ARBA" id="ARBA00001958"/>
    </source>
</evidence>
<dbReference type="InterPro" id="IPR011037">
    <property type="entry name" value="Pyrv_Knase-like_insert_dom_sf"/>
</dbReference>
<dbReference type="PANTHER" id="PTHR11817">
    <property type="entry name" value="PYRUVATE KINASE"/>
    <property type="match status" value="1"/>
</dbReference>
<dbReference type="Gene3D" id="3.20.20.60">
    <property type="entry name" value="Phosphoenolpyruvate-binding domains"/>
    <property type="match status" value="1"/>
</dbReference>
<dbReference type="Gene3D" id="2.40.33.10">
    <property type="entry name" value="PK beta-barrel domain-like"/>
    <property type="match status" value="1"/>
</dbReference>
<evidence type="ECO:0000256" key="2">
    <source>
        <dbReference type="ARBA" id="ARBA00004997"/>
    </source>
</evidence>
<dbReference type="InterPro" id="IPR015793">
    <property type="entry name" value="Pyrv_Knase_brl"/>
</dbReference>
<dbReference type="InterPro" id="IPR015813">
    <property type="entry name" value="Pyrv/PenolPyrv_kinase-like_dom"/>
</dbReference>
<dbReference type="InterPro" id="IPR036918">
    <property type="entry name" value="Pyrv_Knase_C_sf"/>
</dbReference>
<evidence type="ECO:0000259" key="16">
    <source>
        <dbReference type="Pfam" id="PF02887"/>
    </source>
</evidence>
<evidence type="ECO:0000256" key="13">
    <source>
        <dbReference type="RuleBase" id="RU000504"/>
    </source>
</evidence>
<keyword evidence="12 17" id="KW-0670">Pyruvate</keyword>
<dbReference type="EMBL" id="JAPMOS010000012">
    <property type="protein sequence ID" value="KAJ4460582.1"/>
    <property type="molecule type" value="Genomic_DNA"/>
</dbReference>
<comment type="caution">
    <text evidence="17">The sequence shown here is derived from an EMBL/GenBank/DDBJ whole genome shotgun (WGS) entry which is preliminary data.</text>
</comment>
<reference evidence="17" key="1">
    <citation type="journal article" date="2022" name="bioRxiv">
        <title>Genomics of Preaxostyla Flagellates Illuminates Evolutionary Transitions and the Path Towards Mitochondrial Loss.</title>
        <authorList>
            <person name="Novak L.V.F."/>
            <person name="Treitli S.C."/>
            <person name="Pyrih J."/>
            <person name="Halakuc P."/>
            <person name="Pipaliya S.V."/>
            <person name="Vacek V."/>
            <person name="Brzon O."/>
            <person name="Soukal P."/>
            <person name="Eme L."/>
            <person name="Dacks J.B."/>
            <person name="Karnkowska A."/>
            <person name="Elias M."/>
            <person name="Hampl V."/>
        </authorList>
    </citation>
    <scope>NUCLEOTIDE SEQUENCE</scope>
    <source>
        <strain evidence="17">RCP-MX</strain>
    </source>
</reference>
<dbReference type="InterPro" id="IPR015795">
    <property type="entry name" value="Pyrv_Knase_C"/>
</dbReference>
<dbReference type="SUPFAM" id="SSF50800">
    <property type="entry name" value="PK beta-barrel domain-like"/>
    <property type="match status" value="1"/>
</dbReference>
<sequence>MSCLTKIVCTIGPASCSVEVLKKLIAAGMNVARLNFSHGNYDLMREWFRNVRTAAAELNKEIAVMADLQGPKIRCNGFPGGSIELKHNAEVIIAFSAEDGAPATATSPAIITTKFQPLAERAKPGEHILFDDGYLEVVVERTAADGVHCRVVVPGVLKPRKGINLPQTDLGPLPALTAKDTEDARFVLRELDIDFLSLSFVRRPEDIQDLRRIIQEYGKDVKIISKIEKPQAIERLSDIVAASDGIMVARGDLGVEVGNHKVPGLQKRMIREAIARGIPVITATQMLESMINNPRPTRAEASDVANAVWDGTDAVMLSAETAAGNFPVEAVTMMRQILVDAEAQPPSAFSSQLADITRGLGQVQLDSSGTEIGMSMGRTAVELAKLTHSAAIACVTDTGNAAVRVSTCRPAIPIFSFTTSLTTVRRLALVRGCFPILMSRIPEAEMAFIELERVLTERGCVHEGDRVVYTAGLPTLKRATTNTVHIRRLRALSPFRRDEVVPTQSRGGATMAEERAHSAEETKEFLKKKLLPDVIDFLNAESDTVAQQILARIDTNPKRHAAIVDLVSKLSTSLQDEAHELFDLNIPQSTPTISGAEATVAVDPLPDRDDDYFDDFDEAPPADSPSSAPGIASATEATATSR</sequence>
<comment type="pathway">
    <text evidence="2 13">Carbohydrate degradation; glycolysis; pyruvate from D-glyceraldehyde 3-phosphate: step 5/5.</text>
</comment>
<protein>
    <recommendedName>
        <fullName evidence="4 13">Pyruvate kinase</fullName>
        <ecNumber evidence="4 13">2.7.1.40</ecNumber>
    </recommendedName>
</protein>
<keyword evidence="5 13" id="KW-0808">Transferase</keyword>
<dbReference type="NCBIfam" id="TIGR01064">
    <property type="entry name" value="pyruv_kin"/>
    <property type="match status" value="1"/>
</dbReference>
<evidence type="ECO:0000313" key="18">
    <source>
        <dbReference type="Proteomes" id="UP001141327"/>
    </source>
</evidence>
<dbReference type="Pfam" id="PF02887">
    <property type="entry name" value="PK_C"/>
    <property type="match status" value="1"/>
</dbReference>
<evidence type="ECO:0000256" key="14">
    <source>
        <dbReference type="SAM" id="MobiDB-lite"/>
    </source>
</evidence>
<name>A0ABQ8UQ29_9EUKA</name>
<feature type="region of interest" description="Disordered" evidence="14">
    <location>
        <begin position="603"/>
        <end position="642"/>
    </location>
</feature>
<comment type="similarity">
    <text evidence="3 13">Belongs to the pyruvate kinase family.</text>
</comment>
<evidence type="ECO:0000256" key="10">
    <source>
        <dbReference type="ARBA" id="ARBA00022842"/>
    </source>
</evidence>
<evidence type="ECO:0000313" key="17">
    <source>
        <dbReference type="EMBL" id="KAJ4460582.1"/>
    </source>
</evidence>